<gene>
    <name evidence="2" type="ORF">H4696_003215</name>
</gene>
<dbReference type="RefSeq" id="WP_086863309.1">
    <property type="nucleotide sequence ID" value="NZ_JADBEG010000001.1"/>
</dbReference>
<evidence type="ECO:0000259" key="1">
    <source>
        <dbReference type="Pfam" id="PF12724"/>
    </source>
</evidence>
<dbReference type="EMBL" id="JADBEG010000001">
    <property type="protein sequence ID" value="MBE1496115.1"/>
    <property type="molecule type" value="Genomic_DNA"/>
</dbReference>
<protein>
    <submittedName>
        <fullName evidence="2">Menaquinone-dependent protoporphyrinogen oxidase</fullName>
        <ecNumber evidence="2">1.3.5.3</ecNumber>
    </submittedName>
</protein>
<dbReference type="Pfam" id="PF12724">
    <property type="entry name" value="Flavodoxin_5"/>
    <property type="match status" value="1"/>
</dbReference>
<dbReference type="Gene3D" id="3.40.50.360">
    <property type="match status" value="1"/>
</dbReference>
<evidence type="ECO:0000313" key="2">
    <source>
        <dbReference type="EMBL" id="MBE1496115.1"/>
    </source>
</evidence>
<sequence length="146" mass="15630">MRILVAVATRHGATREIAEHLATSLGSALTDAGVAPEVEVRDVGLVSSLEGFDAVVLGSSVHRGQWLDPARKFAESFSDGLRWLPVWLFSRGPVDERDEPARELARQLAARDHRVFDGTADRPLIRAWGHEIGAILAAAAVAGSAS</sequence>
<dbReference type="Proteomes" id="UP000631670">
    <property type="component" value="Unassembled WGS sequence"/>
</dbReference>
<comment type="caution">
    <text evidence="2">The sequence shown here is derived from an EMBL/GenBank/DDBJ whole genome shotgun (WGS) entry which is preliminary data.</text>
</comment>
<name>A0ABR9HYX9_9PSEU</name>
<feature type="domain" description="Flavodoxin" evidence="1">
    <location>
        <begin position="4"/>
        <end position="122"/>
    </location>
</feature>
<organism evidence="2 3">
    <name type="scientific">Amycolatopsis lexingtonensis</name>
    <dbReference type="NCBI Taxonomy" id="218822"/>
    <lineage>
        <taxon>Bacteria</taxon>
        <taxon>Bacillati</taxon>
        <taxon>Actinomycetota</taxon>
        <taxon>Actinomycetes</taxon>
        <taxon>Pseudonocardiales</taxon>
        <taxon>Pseudonocardiaceae</taxon>
        <taxon>Amycolatopsis</taxon>
    </lineage>
</organism>
<dbReference type="EC" id="1.3.5.3" evidence="2"/>
<dbReference type="InterPro" id="IPR029039">
    <property type="entry name" value="Flavoprotein-like_sf"/>
</dbReference>
<evidence type="ECO:0000313" key="3">
    <source>
        <dbReference type="Proteomes" id="UP000631670"/>
    </source>
</evidence>
<proteinExistence type="predicted"/>
<reference evidence="2 3" key="1">
    <citation type="submission" date="2020-10" db="EMBL/GenBank/DDBJ databases">
        <title>Sequencing the genomes of 1000 actinobacteria strains.</title>
        <authorList>
            <person name="Klenk H.-P."/>
        </authorList>
    </citation>
    <scope>NUCLEOTIDE SEQUENCE [LARGE SCALE GENOMIC DNA]</scope>
    <source>
        <strain evidence="2 3">DSM 44653</strain>
    </source>
</reference>
<dbReference type="GO" id="GO:0016491">
    <property type="term" value="F:oxidoreductase activity"/>
    <property type="evidence" value="ECO:0007669"/>
    <property type="project" value="UniProtKB-KW"/>
</dbReference>
<dbReference type="InterPro" id="IPR026816">
    <property type="entry name" value="Flavodoxin_dom"/>
</dbReference>
<accession>A0ABR9HYX9</accession>
<dbReference type="SUPFAM" id="SSF52218">
    <property type="entry name" value="Flavoproteins"/>
    <property type="match status" value="1"/>
</dbReference>
<keyword evidence="2" id="KW-0560">Oxidoreductase</keyword>
<keyword evidence="3" id="KW-1185">Reference proteome</keyword>